<organism evidence="2 3">
    <name type="scientific">Legionella septentrionalis</name>
    <dbReference type="NCBI Taxonomy" id="2498109"/>
    <lineage>
        <taxon>Bacteria</taxon>
        <taxon>Pseudomonadati</taxon>
        <taxon>Pseudomonadota</taxon>
        <taxon>Gammaproteobacteria</taxon>
        <taxon>Legionellales</taxon>
        <taxon>Legionellaceae</taxon>
        <taxon>Legionella</taxon>
    </lineage>
</organism>
<comment type="caution">
    <text evidence="2">The sequence shown here is derived from an EMBL/GenBank/DDBJ whole genome shotgun (WGS) entry which is preliminary data.</text>
</comment>
<reference evidence="2 3" key="1">
    <citation type="submission" date="2018-12" db="EMBL/GenBank/DDBJ databases">
        <title>Legionella sp,whole genome shotgun sequence.</title>
        <authorList>
            <person name="Wu H."/>
        </authorList>
    </citation>
    <scope>NUCLEOTIDE SEQUENCE [LARGE SCALE GENOMIC DNA]</scope>
    <source>
        <strain evidence="3">km714</strain>
    </source>
</reference>
<protein>
    <submittedName>
        <fullName evidence="2">DUF1543 domain-containing protein</fullName>
    </submittedName>
</protein>
<dbReference type="InterPro" id="IPR011440">
    <property type="entry name" value="DUF1543"/>
</dbReference>
<feature type="domain" description="DUF1543" evidence="1">
    <location>
        <begin position="15"/>
        <end position="65"/>
    </location>
</feature>
<dbReference type="Pfam" id="PF07566">
    <property type="entry name" value="DUF1543"/>
    <property type="match status" value="1"/>
</dbReference>
<keyword evidence="3" id="KW-1185">Reference proteome</keyword>
<name>A0A3S0X547_9GAMM</name>
<dbReference type="Proteomes" id="UP000288012">
    <property type="component" value="Unassembled WGS sequence"/>
</dbReference>
<sequence>MNLFVIYIGGTHANSLIELHDMRFVVANCIEDTYDFLRKSWWGIPASLHLDAWGVLNYADGYQIQIAKNKPEDDVNKLYFVNLGGYDAKQFTELHQNVFVVAADESEAKRKAVQQIAAWQSPHRDYLYEMEQCLDLNTRLQADGYYIHLTRQNEPRPFAFTCHYTPIGSKE</sequence>
<accession>A0A3S0X547</accession>
<evidence type="ECO:0000313" key="3">
    <source>
        <dbReference type="Proteomes" id="UP000288012"/>
    </source>
</evidence>
<evidence type="ECO:0000313" key="2">
    <source>
        <dbReference type="EMBL" id="RUQ89496.1"/>
    </source>
</evidence>
<gene>
    <name evidence="2" type="ORF">EKM59_03610</name>
</gene>
<dbReference type="EMBL" id="RZGR01000007">
    <property type="protein sequence ID" value="RUQ89496.1"/>
    <property type="molecule type" value="Genomic_DNA"/>
</dbReference>
<dbReference type="OrthoDB" id="850243at2"/>
<dbReference type="Gene3D" id="3.10.20.10">
    <property type="match status" value="2"/>
</dbReference>
<evidence type="ECO:0000259" key="1">
    <source>
        <dbReference type="Pfam" id="PF07566"/>
    </source>
</evidence>
<dbReference type="AlphaFoldDB" id="A0A3S0X547"/>
<dbReference type="RefSeq" id="WP_126953930.1">
    <property type="nucleotide sequence ID" value="NZ_RZGR01000007.1"/>
</dbReference>
<proteinExistence type="predicted"/>